<protein>
    <submittedName>
        <fullName evidence="14">Hemolysin family protein</fullName>
    </submittedName>
</protein>
<dbReference type="Gene3D" id="3.30.465.10">
    <property type="match status" value="1"/>
</dbReference>
<organism evidence="14 15">
    <name type="scientific">Niallia hominis</name>
    <dbReference type="NCBI Taxonomy" id="3133173"/>
    <lineage>
        <taxon>Bacteria</taxon>
        <taxon>Bacillati</taxon>
        <taxon>Bacillota</taxon>
        <taxon>Bacilli</taxon>
        <taxon>Bacillales</taxon>
        <taxon>Bacillaceae</taxon>
        <taxon>Niallia</taxon>
    </lineage>
</organism>
<accession>A0ABV1EVE4</accession>
<comment type="caution">
    <text evidence="14">The sequence shown here is derived from an EMBL/GenBank/DDBJ whole genome shotgun (WGS) entry which is preliminary data.</text>
</comment>
<dbReference type="Pfam" id="PF03471">
    <property type="entry name" value="CorC_HlyC"/>
    <property type="match status" value="1"/>
</dbReference>
<feature type="domain" description="CBS" evidence="12">
    <location>
        <begin position="224"/>
        <end position="284"/>
    </location>
</feature>
<evidence type="ECO:0000259" key="12">
    <source>
        <dbReference type="PROSITE" id="PS51371"/>
    </source>
</evidence>
<evidence type="ECO:0000256" key="6">
    <source>
        <dbReference type="ARBA" id="ARBA00022989"/>
    </source>
</evidence>
<evidence type="ECO:0000313" key="14">
    <source>
        <dbReference type="EMBL" id="MEQ2465073.1"/>
    </source>
</evidence>
<dbReference type="InterPro" id="IPR002550">
    <property type="entry name" value="CNNM"/>
</dbReference>
<reference evidence="14 15" key="1">
    <citation type="submission" date="2024-03" db="EMBL/GenBank/DDBJ databases">
        <title>Human intestinal bacterial collection.</title>
        <authorList>
            <person name="Pauvert C."/>
            <person name="Hitch T.C.A."/>
            <person name="Clavel T."/>
        </authorList>
    </citation>
    <scope>NUCLEOTIDE SEQUENCE [LARGE SCALE GENOMIC DNA]</scope>
    <source>
        <strain evidence="14 15">CLA-SR-H024</strain>
    </source>
</reference>
<dbReference type="Pfam" id="PF00571">
    <property type="entry name" value="CBS"/>
    <property type="match status" value="2"/>
</dbReference>
<evidence type="ECO:0000256" key="2">
    <source>
        <dbReference type="ARBA" id="ARBA00006337"/>
    </source>
</evidence>
<evidence type="ECO:0000259" key="13">
    <source>
        <dbReference type="PROSITE" id="PS51846"/>
    </source>
</evidence>
<dbReference type="InterPro" id="IPR000644">
    <property type="entry name" value="CBS_dom"/>
</dbReference>
<dbReference type="InterPro" id="IPR046342">
    <property type="entry name" value="CBS_dom_sf"/>
</dbReference>
<keyword evidence="7 9" id="KW-0129">CBS domain</keyword>
<dbReference type="PROSITE" id="PS51846">
    <property type="entry name" value="CNNM"/>
    <property type="match status" value="1"/>
</dbReference>
<feature type="transmembrane region" description="Helical" evidence="11">
    <location>
        <begin position="138"/>
        <end position="160"/>
    </location>
</feature>
<dbReference type="PANTHER" id="PTHR43099:SF2">
    <property type="entry name" value="UPF0053 PROTEIN YRKA"/>
    <property type="match status" value="1"/>
</dbReference>
<dbReference type="Pfam" id="PF01595">
    <property type="entry name" value="CNNM"/>
    <property type="match status" value="1"/>
</dbReference>
<dbReference type="InterPro" id="IPR005170">
    <property type="entry name" value="Transptr-assoc_dom"/>
</dbReference>
<comment type="subcellular location">
    <subcellularLocation>
        <location evidence="1">Cell membrane</location>
        <topology evidence="1">Multi-pass membrane protein</topology>
    </subcellularLocation>
</comment>
<keyword evidence="4 10" id="KW-0812">Transmembrane</keyword>
<evidence type="ECO:0000256" key="4">
    <source>
        <dbReference type="ARBA" id="ARBA00022692"/>
    </source>
</evidence>
<gene>
    <name evidence="14" type="ORF">WMO63_05225</name>
</gene>
<dbReference type="SUPFAM" id="SSF56176">
    <property type="entry name" value="FAD-binding/transporter-associated domain-like"/>
    <property type="match status" value="1"/>
</dbReference>
<comment type="similarity">
    <text evidence="2">Belongs to the UPF0053 family.</text>
</comment>
<dbReference type="SMART" id="SM01091">
    <property type="entry name" value="CorC_HlyC"/>
    <property type="match status" value="1"/>
</dbReference>
<dbReference type="InterPro" id="IPR051676">
    <property type="entry name" value="UPF0053_domain"/>
</dbReference>
<evidence type="ECO:0000256" key="10">
    <source>
        <dbReference type="PROSITE-ProRule" id="PRU01193"/>
    </source>
</evidence>
<name>A0ABV1EVE4_9BACI</name>
<feature type="transmembrane region" description="Helical" evidence="11">
    <location>
        <begin position="6"/>
        <end position="25"/>
    </location>
</feature>
<dbReference type="EMBL" id="JBBMFN010000007">
    <property type="protein sequence ID" value="MEQ2465073.1"/>
    <property type="molecule type" value="Genomic_DNA"/>
</dbReference>
<evidence type="ECO:0000256" key="5">
    <source>
        <dbReference type="ARBA" id="ARBA00022737"/>
    </source>
</evidence>
<dbReference type="InterPro" id="IPR016169">
    <property type="entry name" value="FAD-bd_PCMH_sub2"/>
</dbReference>
<dbReference type="PANTHER" id="PTHR43099">
    <property type="entry name" value="UPF0053 PROTEIN YRKA"/>
    <property type="match status" value="1"/>
</dbReference>
<evidence type="ECO:0000313" key="15">
    <source>
        <dbReference type="Proteomes" id="UP001465426"/>
    </source>
</evidence>
<proteinExistence type="inferred from homology"/>
<dbReference type="InterPro" id="IPR044751">
    <property type="entry name" value="Ion_transp-like_CBS"/>
</dbReference>
<feature type="transmembrane region" description="Helical" evidence="11">
    <location>
        <begin position="62"/>
        <end position="81"/>
    </location>
</feature>
<evidence type="ECO:0000256" key="9">
    <source>
        <dbReference type="PROSITE-ProRule" id="PRU00703"/>
    </source>
</evidence>
<keyword evidence="3" id="KW-1003">Cell membrane</keyword>
<dbReference type="SUPFAM" id="SSF54631">
    <property type="entry name" value="CBS-domain pair"/>
    <property type="match status" value="1"/>
</dbReference>
<keyword evidence="5" id="KW-0677">Repeat</keyword>
<dbReference type="Gene3D" id="3.10.580.10">
    <property type="entry name" value="CBS-domain"/>
    <property type="match status" value="1"/>
</dbReference>
<feature type="transmembrane region" description="Helical" evidence="11">
    <location>
        <begin position="101"/>
        <end position="126"/>
    </location>
</feature>
<keyword evidence="15" id="KW-1185">Reference proteome</keyword>
<dbReference type="PROSITE" id="PS51371">
    <property type="entry name" value="CBS"/>
    <property type="match status" value="2"/>
</dbReference>
<evidence type="ECO:0000256" key="7">
    <source>
        <dbReference type="ARBA" id="ARBA00023122"/>
    </source>
</evidence>
<feature type="domain" description="CNNM transmembrane" evidence="13">
    <location>
        <begin position="2"/>
        <end position="205"/>
    </location>
</feature>
<evidence type="ECO:0000256" key="1">
    <source>
        <dbReference type="ARBA" id="ARBA00004651"/>
    </source>
</evidence>
<dbReference type="CDD" id="cd04590">
    <property type="entry name" value="CBS_pair_CorC_HlyC_assoc"/>
    <property type="match status" value="1"/>
</dbReference>
<evidence type="ECO:0000256" key="8">
    <source>
        <dbReference type="ARBA" id="ARBA00023136"/>
    </source>
</evidence>
<evidence type="ECO:0000256" key="3">
    <source>
        <dbReference type="ARBA" id="ARBA00022475"/>
    </source>
</evidence>
<dbReference type="InterPro" id="IPR036318">
    <property type="entry name" value="FAD-bd_PCMH-like_sf"/>
</dbReference>
<feature type="domain" description="CBS" evidence="12">
    <location>
        <begin position="291"/>
        <end position="348"/>
    </location>
</feature>
<sequence length="442" mass="50489">MKEIMIGMQLLVIVILTAFSAFFVATEFSIVRVRPARIEQLVEEGHKNALTVKKIIENIDSYLSACQLGITITSLGLGWLGQPTILKLIQPLMVNWDVPAALSQGLAFVLSFSIITYINVVIGELFPKSVAIILTEKISLLVSKPLIWFYTIMYPFIWLLNKSSRQVAKLWGISDPTANNEALSEEELQIVLKDSYKNGEISLSEYNYVNRIFAFDNRLANEIMVPRTEMVTLTDNLTIKEAVNIIQTERYTRYPLTKNEDKDSIIGFIHIKQFLTDWIKNGNENKSLSDYVQPIIHIIESTPIQAVFLKMQKERTSIAILYDEFGGTAGLITAEDILEEIVGEIRDEFDEEETPLIQKISDHHYILDSKLSLTEVNELLSITINREDIHTLGGWILFQNPNIKKGEAIEYNGYLFKIDKMIRQHIFTFDVQKIPSHLTIEK</sequence>
<keyword evidence="8 10" id="KW-0472">Membrane</keyword>
<dbReference type="Proteomes" id="UP001465426">
    <property type="component" value="Unassembled WGS sequence"/>
</dbReference>
<keyword evidence="6 10" id="KW-1133">Transmembrane helix</keyword>
<evidence type="ECO:0000256" key="11">
    <source>
        <dbReference type="SAM" id="Phobius"/>
    </source>
</evidence>